<comment type="catalytic activity">
    <reaction evidence="11">
        <text>Fe(II)-heme o + 2 A + H2O = Fe(II)-heme a + 2 AH2</text>
        <dbReference type="Rhea" id="RHEA:63388"/>
        <dbReference type="ChEBI" id="CHEBI:13193"/>
        <dbReference type="ChEBI" id="CHEBI:15377"/>
        <dbReference type="ChEBI" id="CHEBI:17499"/>
        <dbReference type="ChEBI" id="CHEBI:60530"/>
        <dbReference type="ChEBI" id="CHEBI:61715"/>
        <dbReference type="EC" id="1.17.99.9"/>
    </reaction>
    <physiologicalReaction direction="left-to-right" evidence="11">
        <dbReference type="Rhea" id="RHEA:63389"/>
    </physiologicalReaction>
</comment>
<feature type="transmembrane region" description="Helical" evidence="12">
    <location>
        <begin position="121"/>
        <end position="143"/>
    </location>
</feature>
<dbReference type="EC" id="1.17.99.9" evidence="12"/>
<feature type="binding site" description="axial binding residue" evidence="12">
    <location>
        <position position="286"/>
    </location>
    <ligand>
        <name>heme</name>
        <dbReference type="ChEBI" id="CHEBI:30413"/>
    </ligand>
    <ligandPart>
        <name>Fe</name>
        <dbReference type="ChEBI" id="CHEBI:18248"/>
    </ligandPart>
</feature>
<comment type="caution">
    <text evidence="13">The sequence shown here is derived from an EMBL/GenBank/DDBJ whole genome shotgun (WGS) entry which is preliminary data.</text>
</comment>
<dbReference type="HAMAP" id="MF_01665">
    <property type="entry name" value="HemeA_synth_type2"/>
    <property type="match status" value="1"/>
</dbReference>
<dbReference type="GO" id="GO:0006784">
    <property type="term" value="P:heme A biosynthetic process"/>
    <property type="evidence" value="ECO:0007669"/>
    <property type="project" value="UniProtKB-UniRule"/>
</dbReference>
<dbReference type="Pfam" id="PF02628">
    <property type="entry name" value="COX15-CtaA"/>
    <property type="match status" value="1"/>
</dbReference>
<dbReference type="PANTHER" id="PTHR23289:SF2">
    <property type="entry name" value="CYTOCHROME C OXIDASE ASSEMBLY PROTEIN COX15 HOMOLOG"/>
    <property type="match status" value="1"/>
</dbReference>
<dbReference type="InterPro" id="IPR003780">
    <property type="entry name" value="COX15/CtaA_fam"/>
</dbReference>
<comment type="similarity">
    <text evidence="12">Belongs to the COX15/CtaA family. Type 2 subfamily.</text>
</comment>
<dbReference type="EMBL" id="QJJK01000007">
    <property type="protein sequence ID" value="PXW57153.1"/>
    <property type="molecule type" value="Genomic_DNA"/>
</dbReference>
<dbReference type="GO" id="GO:0005886">
    <property type="term" value="C:plasma membrane"/>
    <property type="evidence" value="ECO:0007669"/>
    <property type="project" value="UniProtKB-SubCell"/>
</dbReference>
<keyword evidence="5 12" id="KW-1133">Transmembrane helix</keyword>
<organism evidence="13 14">
    <name type="scientific">Chelatococcus asaccharovorans</name>
    <dbReference type="NCBI Taxonomy" id="28210"/>
    <lineage>
        <taxon>Bacteria</taxon>
        <taxon>Pseudomonadati</taxon>
        <taxon>Pseudomonadota</taxon>
        <taxon>Alphaproteobacteria</taxon>
        <taxon>Hyphomicrobiales</taxon>
        <taxon>Chelatococcaceae</taxon>
        <taxon>Chelatococcus</taxon>
    </lineage>
</organism>
<evidence type="ECO:0000256" key="10">
    <source>
        <dbReference type="ARBA" id="ARBA00044501"/>
    </source>
</evidence>
<feature type="transmembrane region" description="Helical" evidence="12">
    <location>
        <begin position="288"/>
        <end position="305"/>
    </location>
</feature>
<evidence type="ECO:0000256" key="4">
    <source>
        <dbReference type="ARBA" id="ARBA00022723"/>
    </source>
</evidence>
<keyword evidence="3 12" id="KW-0812">Transmembrane</keyword>
<comment type="subcellular location">
    <subcellularLocation>
        <location evidence="12">Cell membrane</location>
        <topology evidence="12">Multi-pass membrane protein</topology>
    </subcellularLocation>
    <subcellularLocation>
        <location evidence="2">Membrane</location>
        <topology evidence="2">Multi-pass membrane protein</topology>
    </subcellularLocation>
</comment>
<keyword evidence="7 12" id="KW-0408">Iron</keyword>
<protein>
    <recommendedName>
        <fullName evidence="12">Heme A synthase</fullName>
        <shortName evidence="12">HAS</shortName>
        <ecNumber evidence="12">1.17.99.9</ecNumber>
    </recommendedName>
    <alternativeName>
        <fullName evidence="12">Cytochrome aa3-controlling protein</fullName>
    </alternativeName>
</protein>
<keyword evidence="14" id="KW-1185">Reference proteome</keyword>
<evidence type="ECO:0000256" key="7">
    <source>
        <dbReference type="ARBA" id="ARBA00023004"/>
    </source>
</evidence>
<reference evidence="13 14" key="1">
    <citation type="submission" date="2018-05" db="EMBL/GenBank/DDBJ databases">
        <title>Genomic Encyclopedia of Type Strains, Phase IV (KMG-IV): sequencing the most valuable type-strain genomes for metagenomic binning, comparative biology and taxonomic classification.</title>
        <authorList>
            <person name="Goeker M."/>
        </authorList>
    </citation>
    <scope>NUCLEOTIDE SEQUENCE [LARGE SCALE GENOMIC DNA]</scope>
    <source>
        <strain evidence="13 14">DSM 6462</strain>
    </source>
</reference>
<comment type="caution">
    <text evidence="12">Lacks conserved residue(s) required for the propagation of feature annotation.</text>
</comment>
<evidence type="ECO:0000313" key="14">
    <source>
        <dbReference type="Proteomes" id="UP000248021"/>
    </source>
</evidence>
<evidence type="ECO:0000256" key="9">
    <source>
        <dbReference type="ARBA" id="ARBA00023136"/>
    </source>
</evidence>
<comment type="subunit">
    <text evidence="12">Interacts with CtaB.</text>
</comment>
<proteinExistence type="inferred from homology"/>
<name>A0A2V3U3A3_9HYPH</name>
<dbReference type="GO" id="GO:0046872">
    <property type="term" value="F:metal ion binding"/>
    <property type="evidence" value="ECO:0007669"/>
    <property type="project" value="UniProtKB-KW"/>
</dbReference>
<dbReference type="Proteomes" id="UP000248021">
    <property type="component" value="Unassembled WGS sequence"/>
</dbReference>
<keyword evidence="4 12" id="KW-0479">Metal-binding</keyword>
<keyword evidence="8 12" id="KW-0350">Heme biosynthesis</keyword>
<accession>A0A2V3U3A3</accession>
<feature type="transmembrane region" description="Helical" evidence="12">
    <location>
        <begin position="218"/>
        <end position="242"/>
    </location>
</feature>
<keyword evidence="9 12" id="KW-0472">Membrane</keyword>
<feature type="transmembrane region" description="Helical" evidence="12">
    <location>
        <begin position="150"/>
        <end position="173"/>
    </location>
</feature>
<feature type="binding site" description="axial binding residue" evidence="12">
    <location>
        <position position="347"/>
    </location>
    <ligand>
        <name>heme</name>
        <dbReference type="ChEBI" id="CHEBI:30413"/>
    </ligand>
    <ligandPart>
        <name>Fe</name>
        <dbReference type="ChEBI" id="CHEBI:18248"/>
    </ligandPart>
</feature>
<comment type="cofactor">
    <cofactor evidence="1 12">
        <name>heme b</name>
        <dbReference type="ChEBI" id="CHEBI:60344"/>
    </cofactor>
</comment>
<gene>
    <name evidence="12" type="primary">ctaA</name>
    <name evidence="13" type="ORF">C7450_107192</name>
</gene>
<comment type="function">
    <text evidence="12">Catalyzes the conversion of heme O to heme A by two successive hydroxylations of the methyl group at C8. The first hydroxylation forms heme I, the second hydroxylation results in an unstable dihydroxymethyl group, which spontaneously dehydrates, resulting in the formyl group of heme A.</text>
</comment>
<sequence>MRHDRTGELSMASVAEINGTVRGADDATDRARLRALRLWLFSVAGLVFVMILVGGATRLTDSGLSITEWKPVTGALLPFSEAAWLAEFEKYKQIPQYQLLNQGMSLAAFKHIYLWEWGHRFLGRLIGAAYLLPLLVFVAKGWVRGRFLAVLLGIGVLGGLQGAIGWIMVASGLKPGMTAVAPVKLMAHLMAASAIFVALIWVAVGLKLRPVQASERRLAFGASLVLAIVLVQIALGALVAGLDAGLAFNTWPLMDGGFAPQLDTLLPIKPLWLNVIESIAAVQFNHRLGAYVLLAVTFWHVYRSRRIAPDSPAARRAAILAMLVVIQAGIGIVTLLLVVPVWAGLLHQGFAMLLLGHATAHRRLLVKPA</sequence>
<keyword evidence="6 12" id="KW-0560">Oxidoreductase</keyword>
<comment type="pathway">
    <text evidence="10 12">Porphyrin-containing compound metabolism; heme A biosynthesis; heme A from heme O: step 1/1.</text>
</comment>
<evidence type="ECO:0000256" key="1">
    <source>
        <dbReference type="ARBA" id="ARBA00001970"/>
    </source>
</evidence>
<evidence type="ECO:0000256" key="12">
    <source>
        <dbReference type="HAMAP-Rule" id="MF_01665"/>
    </source>
</evidence>
<evidence type="ECO:0000313" key="13">
    <source>
        <dbReference type="EMBL" id="PXW57153.1"/>
    </source>
</evidence>
<feature type="transmembrane region" description="Helical" evidence="12">
    <location>
        <begin position="38"/>
        <end position="57"/>
    </location>
</feature>
<keyword evidence="12" id="KW-1003">Cell membrane</keyword>
<dbReference type="UniPathway" id="UPA00269">
    <property type="reaction ID" value="UER00713"/>
</dbReference>
<dbReference type="GO" id="GO:0120547">
    <property type="term" value="F:heme A synthase activity"/>
    <property type="evidence" value="ECO:0007669"/>
    <property type="project" value="UniProtKB-EC"/>
</dbReference>
<feature type="transmembrane region" description="Helical" evidence="12">
    <location>
        <begin position="185"/>
        <end position="206"/>
    </location>
</feature>
<feature type="transmembrane region" description="Helical" evidence="12">
    <location>
        <begin position="317"/>
        <end position="339"/>
    </location>
</feature>
<evidence type="ECO:0000256" key="8">
    <source>
        <dbReference type="ARBA" id="ARBA00023133"/>
    </source>
</evidence>
<evidence type="ECO:0000256" key="11">
    <source>
        <dbReference type="ARBA" id="ARBA00048044"/>
    </source>
</evidence>
<evidence type="ECO:0000256" key="2">
    <source>
        <dbReference type="ARBA" id="ARBA00004141"/>
    </source>
</evidence>
<evidence type="ECO:0000256" key="5">
    <source>
        <dbReference type="ARBA" id="ARBA00022989"/>
    </source>
</evidence>
<evidence type="ECO:0000256" key="6">
    <source>
        <dbReference type="ARBA" id="ARBA00023002"/>
    </source>
</evidence>
<dbReference type="AlphaFoldDB" id="A0A2V3U3A3"/>
<dbReference type="InterPro" id="IPR023754">
    <property type="entry name" value="HemeA_Synthase_type2"/>
</dbReference>
<dbReference type="PANTHER" id="PTHR23289">
    <property type="entry name" value="CYTOCHROME C OXIDASE ASSEMBLY PROTEIN COX15"/>
    <property type="match status" value="1"/>
</dbReference>
<evidence type="ECO:0000256" key="3">
    <source>
        <dbReference type="ARBA" id="ARBA00022692"/>
    </source>
</evidence>